<feature type="chain" id="PRO_5044334448" evidence="2">
    <location>
        <begin position="23"/>
        <end position="317"/>
    </location>
</feature>
<dbReference type="RefSeq" id="WP_320884138.1">
    <property type="nucleotide sequence ID" value="NZ_BAABZA010000004.1"/>
</dbReference>
<dbReference type="EMBL" id="JALDAW010000022">
    <property type="protein sequence ID" value="MDY5169180.1"/>
    <property type="molecule type" value="Genomic_DNA"/>
</dbReference>
<dbReference type="PROSITE" id="PS51257">
    <property type="entry name" value="PROKAR_LIPOPROTEIN"/>
    <property type="match status" value="1"/>
</dbReference>
<organism evidence="3 4">
    <name type="scientific">Dielma fastidiosa</name>
    <dbReference type="NCBI Taxonomy" id="1034346"/>
    <lineage>
        <taxon>Bacteria</taxon>
        <taxon>Bacillati</taxon>
        <taxon>Bacillota</taxon>
        <taxon>Erysipelotrichia</taxon>
        <taxon>Erysipelotrichales</taxon>
        <taxon>Erysipelotrichaceae</taxon>
        <taxon>Dielma</taxon>
    </lineage>
</organism>
<dbReference type="GO" id="GO:0016491">
    <property type="term" value="F:oxidoreductase activity"/>
    <property type="evidence" value="ECO:0007669"/>
    <property type="project" value="InterPro"/>
</dbReference>
<gene>
    <name evidence="3" type="ORF">MQE39_13750</name>
</gene>
<evidence type="ECO:0000256" key="2">
    <source>
        <dbReference type="SAM" id="SignalP"/>
    </source>
</evidence>
<name>A0AB35UVR1_9FIRM</name>
<feature type="compositionally biased region" description="Low complexity" evidence="1">
    <location>
        <begin position="299"/>
        <end position="317"/>
    </location>
</feature>
<dbReference type="Proteomes" id="UP001276902">
    <property type="component" value="Unassembled WGS sequence"/>
</dbReference>
<dbReference type="InterPro" id="IPR000415">
    <property type="entry name" value="Nitroreductase-like"/>
</dbReference>
<dbReference type="SUPFAM" id="SSF55469">
    <property type="entry name" value="FMN-dependent nitroreductase-like"/>
    <property type="match status" value="1"/>
</dbReference>
<protein>
    <submittedName>
        <fullName evidence="3">Uncharacterized protein</fullName>
    </submittedName>
</protein>
<keyword evidence="2" id="KW-0732">Signal</keyword>
<proteinExistence type="predicted"/>
<feature type="region of interest" description="Disordered" evidence="1">
    <location>
        <begin position="295"/>
        <end position="317"/>
    </location>
</feature>
<accession>A0AB35UVR1</accession>
<evidence type="ECO:0000313" key="3">
    <source>
        <dbReference type="EMBL" id="MDY5169180.1"/>
    </source>
</evidence>
<dbReference type="Gene3D" id="3.40.109.10">
    <property type="entry name" value="NADH Oxidase"/>
    <property type="match status" value="1"/>
</dbReference>
<evidence type="ECO:0000256" key="1">
    <source>
        <dbReference type="SAM" id="MobiDB-lite"/>
    </source>
</evidence>
<dbReference type="AlphaFoldDB" id="A0AB35UVR1"/>
<feature type="signal peptide" evidence="2">
    <location>
        <begin position="1"/>
        <end position="22"/>
    </location>
</feature>
<evidence type="ECO:0000313" key="4">
    <source>
        <dbReference type="Proteomes" id="UP001276902"/>
    </source>
</evidence>
<sequence>MKSIKKLTTLLCSVLCGLSLSACSNLETGPSNSNENPENEIVETKSAIDGFSDWALSGGNAGAYSNSFLGGKENRPSDAELEKILQTANTYFQCHGLTGAHFIVIKDTEEQKNIAPFFGIDNTGTVTILVVSDGIKSQEYHEAQYYPGSTNVNGGNPEYWNMYYGIYESGWASAYLNLAAIEAGYRTRAYAALNIENAMTGVVDPYGTGGNFEYITTENWNIEKYMHSKDGNESFDHYVAALDDTIPLEGNVTLLCAIVIGKVDEIDTTTSTTVKENYKMGMRGNYDFWDKEYNEDNQSATSSSATTDASSGATKSE</sequence>
<comment type="caution">
    <text evidence="3">The sequence shown here is derived from an EMBL/GenBank/DDBJ whole genome shotgun (WGS) entry which is preliminary data.</text>
</comment>
<reference evidence="3" key="1">
    <citation type="submission" date="2022-03" db="EMBL/GenBank/DDBJ databases">
        <title>First case of bacteraemia caused by Dielma fastidiosa in a patient hospitalised with diverticulitis.</title>
        <authorList>
            <person name="Forman-Ankjaer B."/>
            <person name="Hvid-Jensen F."/>
            <person name="Kobel C.M."/>
            <person name="Greve T."/>
        </authorList>
    </citation>
    <scope>NUCLEOTIDE SEQUENCE</scope>
    <source>
        <strain evidence="3">AUH_DF_2021</strain>
    </source>
</reference>